<feature type="domain" description="Dihydroxy-acid/6-phosphogluconate dehydratase C-terminal" evidence="12">
    <location>
        <begin position="407"/>
        <end position="597"/>
    </location>
</feature>
<dbReference type="UniPathway" id="UPA00226"/>
<feature type="domain" description="Dihydroxy-acid/6-phosphogluconate dehydratase N-terminal" evidence="11">
    <location>
        <begin position="69"/>
        <end position="380"/>
    </location>
</feature>
<dbReference type="EMBL" id="CP020474">
    <property type="protein sequence ID" value="ARE84305.1"/>
    <property type="molecule type" value="Genomic_DNA"/>
</dbReference>
<dbReference type="KEGG" id="rmm:ROSMUCSMR3_02838"/>
<dbReference type="PANTHER" id="PTHR43661:SF1">
    <property type="entry name" value="PHOSPHOGLUCONATE DEHYDRATASE"/>
    <property type="match status" value="1"/>
</dbReference>
<evidence type="ECO:0000256" key="4">
    <source>
        <dbReference type="ARBA" id="ARBA00023004"/>
    </source>
</evidence>
<keyword evidence="2 9" id="KW-0004">4Fe-4S</keyword>
<comment type="catalytic activity">
    <reaction evidence="9">
        <text>6-phospho-D-gluconate = 2-dehydro-3-deoxy-6-phospho-D-gluconate + H2O</text>
        <dbReference type="Rhea" id="RHEA:17277"/>
        <dbReference type="ChEBI" id="CHEBI:15377"/>
        <dbReference type="ChEBI" id="CHEBI:57569"/>
        <dbReference type="ChEBI" id="CHEBI:58759"/>
        <dbReference type="EC" id="4.2.1.12"/>
    </reaction>
</comment>
<keyword evidence="4 9" id="KW-0408">Iron</keyword>
<dbReference type="SUPFAM" id="SSF143975">
    <property type="entry name" value="IlvD/EDD N-terminal domain-like"/>
    <property type="match status" value="1"/>
</dbReference>
<dbReference type="PANTHER" id="PTHR43661">
    <property type="entry name" value="D-XYLONATE DEHYDRATASE"/>
    <property type="match status" value="1"/>
</dbReference>
<comment type="similarity">
    <text evidence="1 9">Belongs to the IlvD/Edd family.</text>
</comment>
<keyword evidence="5 9" id="KW-0411">Iron-sulfur</keyword>
<dbReference type="GO" id="GO:0009255">
    <property type="term" value="P:Entner-Doudoroff pathway through 6-phosphogluconate"/>
    <property type="evidence" value="ECO:0007669"/>
    <property type="project" value="UniProtKB-UniRule"/>
</dbReference>
<accession>A0A1V0RRN5</accession>
<keyword evidence="6 9" id="KW-0311">Gluconate utilization</keyword>
<dbReference type="Gene3D" id="3.50.30.80">
    <property type="entry name" value="IlvD/EDD C-terminal domain-like"/>
    <property type="match status" value="1"/>
</dbReference>
<evidence type="ECO:0000256" key="9">
    <source>
        <dbReference type="HAMAP-Rule" id="MF_02094"/>
    </source>
</evidence>
<proteinExistence type="inferred from homology"/>
<evidence type="ECO:0000256" key="7">
    <source>
        <dbReference type="ARBA" id="ARBA00023239"/>
    </source>
</evidence>
<evidence type="ECO:0000313" key="13">
    <source>
        <dbReference type="EMBL" id="ARE84305.1"/>
    </source>
</evidence>
<evidence type="ECO:0000256" key="8">
    <source>
        <dbReference type="ARBA" id="ARBA00023277"/>
    </source>
</evidence>
<reference evidence="13 14" key="1">
    <citation type="submission" date="2017-03" db="EMBL/GenBank/DDBJ databases">
        <title>Genome Sequence of Roseovarius mucosus strain SMR3 Isolated from a culture of the Diatom Skeletonema marinoi.</title>
        <authorList>
            <person name="Topel M."/>
            <person name="Pinder M."/>
            <person name="Johansson O.N."/>
            <person name="Kourtchenko O."/>
            <person name="Godhe A."/>
            <person name="Clarke A.K."/>
        </authorList>
    </citation>
    <scope>NUCLEOTIDE SEQUENCE [LARGE SCALE GENOMIC DNA]</scope>
    <source>
        <strain evidence="13 14">SMR3</strain>
    </source>
</reference>
<dbReference type="InterPro" id="IPR020558">
    <property type="entry name" value="DiOHA_6PGluconate_deHydtase_CS"/>
</dbReference>
<dbReference type="GO" id="GO:0046872">
    <property type="term" value="F:metal ion binding"/>
    <property type="evidence" value="ECO:0007669"/>
    <property type="project" value="UniProtKB-KW"/>
</dbReference>
<dbReference type="InterPro" id="IPR000581">
    <property type="entry name" value="ILV_EDD_N"/>
</dbReference>
<evidence type="ECO:0000256" key="10">
    <source>
        <dbReference type="NCBIfam" id="TIGR01196"/>
    </source>
</evidence>
<evidence type="ECO:0000256" key="6">
    <source>
        <dbReference type="ARBA" id="ARBA00023064"/>
    </source>
</evidence>
<dbReference type="PROSITE" id="PS00886">
    <property type="entry name" value="ILVD_EDD_1"/>
    <property type="match status" value="1"/>
</dbReference>
<dbReference type="Pfam" id="PF24877">
    <property type="entry name" value="ILV_EDD_C"/>
    <property type="match status" value="1"/>
</dbReference>
<dbReference type="EC" id="4.2.1.12" evidence="9 10"/>
<dbReference type="GO" id="GO:0019521">
    <property type="term" value="P:D-gluconate metabolic process"/>
    <property type="evidence" value="ECO:0007669"/>
    <property type="project" value="UniProtKB-KW"/>
</dbReference>
<protein>
    <recommendedName>
        <fullName evidence="9 10">Phosphogluconate dehydratase</fullName>
        <ecNumber evidence="9 10">4.2.1.12</ecNumber>
    </recommendedName>
</protein>
<keyword evidence="14" id="KW-1185">Reference proteome</keyword>
<dbReference type="InterPro" id="IPR037237">
    <property type="entry name" value="IlvD/EDD_N"/>
</dbReference>
<dbReference type="GO" id="GO:0005829">
    <property type="term" value="C:cytosol"/>
    <property type="evidence" value="ECO:0007669"/>
    <property type="project" value="TreeGrafter"/>
</dbReference>
<evidence type="ECO:0000256" key="5">
    <source>
        <dbReference type="ARBA" id="ARBA00023014"/>
    </source>
</evidence>
<sequence>MTLNSTIEAVTDRIIARSSKTRDAYLKRMRAAQSKGPARSHLACSGQAHAYAAAESDKARLVEDVSGNLGIVTAYNDMLSAHQPFATYPDIIKHAVREIGGTAQVAGGVPAMCDGVTQGEAGMELSLFSRDVIALAASVALSHNTYDAAVFLGVCDKIVPGLLIAAQAFGHLPAVFLPAGPMTSGLPNDEKSKVRQRFAAGEVDRAALMEAEMAAYHGPGTCTFYGTANTNQMLMEFMGLHLPGASFVTPNTPLRAALTAEGAKRALSLSALGESYTPVCDILSEKAFVNGIVGLNATGGSTNLLIHLIAMARAGGIILDWEDFSDLSEVTPLIARVYPNGLADVNHFHAAGGLGYMIGELLGAGLLHPDTKTVAGEGLEHYTTEPKLADGRLSWQPGARKSLDDRILRTVADPFQLTGGLARLSGNLGTAVMKVSAVAPEHQIVQAPVLVFHDQNDVKAAFKAGELTGDLVVVMRFQGPKANGMPELHSLTPILSILQGRGQKVALVTDGRMSGASGKVPSAIHVSPEALDGGLIAKLKDGDILRVDATTGVLQCLTEGVGERPAAAPDLSSNHHGLGRELFAAFRRSVGTADKGASIFGE</sequence>
<dbReference type="RefSeq" id="WP_081507690.1">
    <property type="nucleotide sequence ID" value="NZ_CP020474.1"/>
</dbReference>
<dbReference type="InterPro" id="IPR056740">
    <property type="entry name" value="ILV_EDD_C"/>
</dbReference>
<feature type="binding site" evidence="9">
    <location>
        <position position="222"/>
    </location>
    <ligand>
        <name>[4Fe-4S] cluster</name>
        <dbReference type="ChEBI" id="CHEBI:49883"/>
    </ligand>
</feature>
<comment type="function">
    <text evidence="9">Catalyzes the dehydration of 6-phospho-D-gluconate to 2-dehydro-3-deoxy-6-phospho-D-gluconate.</text>
</comment>
<comment type="cofactor">
    <cofactor evidence="9">
        <name>[4Fe-4S] cluster</name>
        <dbReference type="ChEBI" id="CHEBI:49883"/>
    </cofactor>
    <text evidence="9">Binds 1 [4Fe-4S] cluster.</text>
</comment>
<dbReference type="AlphaFoldDB" id="A0A1V0RRN5"/>
<feature type="binding site" evidence="9">
    <location>
        <position position="155"/>
    </location>
    <ligand>
        <name>[4Fe-4S] cluster</name>
        <dbReference type="ChEBI" id="CHEBI:49883"/>
    </ligand>
</feature>
<keyword evidence="7 9" id="KW-0456">Lyase</keyword>
<dbReference type="PROSITE" id="PS00887">
    <property type="entry name" value="ILVD_EDD_2"/>
    <property type="match status" value="1"/>
</dbReference>
<organism evidence="13 14">
    <name type="scientific">Roseovarius mucosus</name>
    <dbReference type="NCBI Taxonomy" id="215743"/>
    <lineage>
        <taxon>Bacteria</taxon>
        <taxon>Pseudomonadati</taxon>
        <taxon>Pseudomonadota</taxon>
        <taxon>Alphaproteobacteria</taxon>
        <taxon>Rhodobacterales</taxon>
        <taxon>Roseobacteraceae</taxon>
        <taxon>Roseovarius</taxon>
    </lineage>
</organism>
<evidence type="ECO:0000256" key="2">
    <source>
        <dbReference type="ARBA" id="ARBA00022485"/>
    </source>
</evidence>
<dbReference type="NCBIfam" id="TIGR01196">
    <property type="entry name" value="edd"/>
    <property type="match status" value="1"/>
</dbReference>
<evidence type="ECO:0000313" key="14">
    <source>
        <dbReference type="Proteomes" id="UP000192273"/>
    </source>
</evidence>
<dbReference type="InterPro" id="IPR004786">
    <property type="entry name" value="6-phosphgluc_deHydtase"/>
</dbReference>
<dbReference type="GO" id="GO:0004456">
    <property type="term" value="F:phosphogluconate dehydratase activity"/>
    <property type="evidence" value="ECO:0007669"/>
    <property type="project" value="UniProtKB-UniRule"/>
</dbReference>
<dbReference type="Pfam" id="PF00920">
    <property type="entry name" value="ILVD_EDD_N"/>
    <property type="match status" value="1"/>
</dbReference>
<evidence type="ECO:0000256" key="3">
    <source>
        <dbReference type="ARBA" id="ARBA00022723"/>
    </source>
</evidence>
<dbReference type="HAMAP" id="MF_02094">
    <property type="entry name" value="Edd"/>
    <property type="match status" value="1"/>
</dbReference>
<name>A0A1V0RRN5_9RHOB</name>
<keyword evidence="8 9" id="KW-0119">Carbohydrate metabolism</keyword>
<dbReference type="SUPFAM" id="SSF52016">
    <property type="entry name" value="LeuD/IlvD-like"/>
    <property type="match status" value="1"/>
</dbReference>
<dbReference type="OrthoDB" id="9807077at2"/>
<dbReference type="InterPro" id="IPR042096">
    <property type="entry name" value="Dihydro-acid_dehy_C"/>
</dbReference>
<evidence type="ECO:0000259" key="12">
    <source>
        <dbReference type="Pfam" id="PF24877"/>
    </source>
</evidence>
<evidence type="ECO:0000256" key="1">
    <source>
        <dbReference type="ARBA" id="ARBA00006486"/>
    </source>
</evidence>
<comment type="pathway">
    <text evidence="9">Carbohydrate metabolism; Entner-Doudoroff pathway.</text>
</comment>
<dbReference type="GO" id="GO:0051539">
    <property type="term" value="F:4 iron, 4 sulfur cluster binding"/>
    <property type="evidence" value="ECO:0007669"/>
    <property type="project" value="UniProtKB-UniRule"/>
</dbReference>
<dbReference type="Proteomes" id="UP000192273">
    <property type="component" value="Chromosome"/>
</dbReference>
<evidence type="ECO:0000259" key="11">
    <source>
        <dbReference type="Pfam" id="PF00920"/>
    </source>
</evidence>
<keyword evidence="3 9" id="KW-0479">Metal-binding</keyword>
<gene>
    <name evidence="9 13" type="primary">edd</name>
    <name evidence="13" type="ORF">ROSMUCSMR3_02838</name>
</gene>